<evidence type="ECO:0000259" key="1">
    <source>
        <dbReference type="Pfam" id="PF00350"/>
    </source>
</evidence>
<dbReference type="AlphaFoldDB" id="A0A9P4MEA9"/>
<protein>
    <recommendedName>
        <fullName evidence="1">Dynamin N-terminal domain-containing protein</fullName>
    </recommendedName>
</protein>
<feature type="domain" description="Dynamin N-terminal" evidence="1">
    <location>
        <begin position="143"/>
        <end position="457"/>
    </location>
</feature>
<comment type="caution">
    <text evidence="2">The sequence shown here is derived from an EMBL/GenBank/DDBJ whole genome shotgun (WGS) entry which is preliminary data.</text>
</comment>
<dbReference type="InterPro" id="IPR027417">
    <property type="entry name" value="P-loop_NTPase"/>
</dbReference>
<dbReference type="OrthoDB" id="5427350at2759"/>
<dbReference type="SUPFAM" id="SSF52540">
    <property type="entry name" value="P-loop containing nucleoside triphosphate hydrolases"/>
    <property type="match status" value="1"/>
</dbReference>
<accession>A0A9P4MEA9</accession>
<evidence type="ECO:0000313" key="2">
    <source>
        <dbReference type="EMBL" id="KAF2150960.1"/>
    </source>
</evidence>
<sequence>MAGAASMVAYGGGRKQRIVRLKIPGYRLAGFSGAAPVAIMVASNGETAEIEDHMKWDEPPTRQTTSRRPVVDYVAGQFHNYSIHEALPMIPSAHAYFFEAEKFTADILTLLKQIFPTHQTHNKAIAAVLRDLKPASYGRALKIGVVGSTGVGKSTAVNAILGHWDLAPAGGAGHVVSQVVTEYIDSGPGKKGFRTEIYFKDKKTIFADIEKFVFDFQKYFQEQPNGNDLTNTNVEGQYQERVTRNDSPMDADAKTDCFGCDDYVDQADRFDNINDEAEDLDDDASVEDDVSQRLQFGTARTYLTHAFGTAKGFESKAALAKTLAKLPQDDLARITKSLQKIAEKRISDLTSGNLRMYTVAASDEVSLKSAIQPFTEGPQSADAQVYWPFVDRVRVFFDSPLLRQGLILADVPGLSDGNATRRDAAIDYLEHCDILLIFVNSERALDISAWEPYVHDYRRFGRSGRLIIVPTRCDEMACDPSGEEVSPKDRVRLTSLQQAIDRAKSQSGDSARRWLETLKFKQKKERIRIFMETLPTAIQNEFTNRGSFVGKLDIIPTTSRGYEHWLQGGNPNEALLPIGRDGIGDLRSALCMFAHARRDHILSQYLTTNIGHWIQQIERALNNSSNKHVGTLLKQVGQQCSRIAESSVPTPCQLSNILSQRAKPHLRKVLLERNSRVRRTLDKLVGAEWPRAHPNGKTFQAFAAHNGVHRPRPKKYQRDKLYNKNHEIMKILKLYIDKVIPILGSALRSILEGIHTDVYAAIEGLYKQLNSNENLTIVEKQSLLDSCKMQRTALQSTLDCALSNVIVLCEDVVKRCTSEQQMTKYSQGMKKVWEGARQKGSLPGRTFIPKMRLVAQRWKFIRDVLLDDLVVEHIPNPLKILHDELEDGLTAAIATLQFRIKEAVEVPFTVTTEVIQAMFPTNSNDPREKAWLKEAKARYAAKKDHLSATINQVQLHIEAARADYGRRRSQRYAHAAEVEENPDLVARAKRVKLVV</sequence>
<evidence type="ECO:0000313" key="3">
    <source>
        <dbReference type="Proteomes" id="UP000799439"/>
    </source>
</evidence>
<dbReference type="InterPro" id="IPR045063">
    <property type="entry name" value="Dynamin_N"/>
</dbReference>
<keyword evidence="3" id="KW-1185">Reference proteome</keyword>
<dbReference type="Pfam" id="PF00350">
    <property type="entry name" value="Dynamin_N"/>
    <property type="match status" value="1"/>
</dbReference>
<organism evidence="2 3">
    <name type="scientific">Myriangium duriaei CBS 260.36</name>
    <dbReference type="NCBI Taxonomy" id="1168546"/>
    <lineage>
        <taxon>Eukaryota</taxon>
        <taxon>Fungi</taxon>
        <taxon>Dikarya</taxon>
        <taxon>Ascomycota</taxon>
        <taxon>Pezizomycotina</taxon>
        <taxon>Dothideomycetes</taxon>
        <taxon>Dothideomycetidae</taxon>
        <taxon>Myriangiales</taxon>
        <taxon>Myriangiaceae</taxon>
        <taxon>Myriangium</taxon>
    </lineage>
</organism>
<dbReference type="PANTHER" id="PTHR36681:SF3">
    <property type="entry name" value="NUCLEAR GTPASE, GERMINAL CENTER-ASSOCIATED, TANDEM DUPLICATE 3"/>
    <property type="match status" value="1"/>
</dbReference>
<reference evidence="2" key="1">
    <citation type="journal article" date="2020" name="Stud. Mycol.">
        <title>101 Dothideomycetes genomes: a test case for predicting lifestyles and emergence of pathogens.</title>
        <authorList>
            <person name="Haridas S."/>
            <person name="Albert R."/>
            <person name="Binder M."/>
            <person name="Bloem J."/>
            <person name="Labutti K."/>
            <person name="Salamov A."/>
            <person name="Andreopoulos B."/>
            <person name="Baker S."/>
            <person name="Barry K."/>
            <person name="Bills G."/>
            <person name="Bluhm B."/>
            <person name="Cannon C."/>
            <person name="Castanera R."/>
            <person name="Culley D."/>
            <person name="Daum C."/>
            <person name="Ezra D."/>
            <person name="Gonzalez J."/>
            <person name="Henrissat B."/>
            <person name="Kuo A."/>
            <person name="Liang C."/>
            <person name="Lipzen A."/>
            <person name="Lutzoni F."/>
            <person name="Magnuson J."/>
            <person name="Mondo S."/>
            <person name="Nolan M."/>
            <person name="Ohm R."/>
            <person name="Pangilinan J."/>
            <person name="Park H.-J."/>
            <person name="Ramirez L."/>
            <person name="Alfaro M."/>
            <person name="Sun H."/>
            <person name="Tritt A."/>
            <person name="Yoshinaga Y."/>
            <person name="Zwiers L.-H."/>
            <person name="Turgeon B."/>
            <person name="Goodwin S."/>
            <person name="Spatafora J."/>
            <person name="Crous P."/>
            <person name="Grigoriev I."/>
        </authorList>
    </citation>
    <scope>NUCLEOTIDE SEQUENCE</scope>
    <source>
        <strain evidence="2">CBS 260.36</strain>
    </source>
</reference>
<proteinExistence type="predicted"/>
<dbReference type="Gene3D" id="3.40.50.300">
    <property type="entry name" value="P-loop containing nucleotide triphosphate hydrolases"/>
    <property type="match status" value="2"/>
</dbReference>
<name>A0A9P4MEA9_9PEZI</name>
<dbReference type="EMBL" id="ML996088">
    <property type="protein sequence ID" value="KAF2150960.1"/>
    <property type="molecule type" value="Genomic_DNA"/>
</dbReference>
<dbReference type="Proteomes" id="UP000799439">
    <property type="component" value="Unassembled WGS sequence"/>
</dbReference>
<gene>
    <name evidence="2" type="ORF">K461DRAFT_322295</name>
</gene>
<dbReference type="PANTHER" id="PTHR36681">
    <property type="entry name" value="NUCLEAR GTPASE, GERMINAL CENTER-ASSOCIATED, TANDEM DUPLICATE 3"/>
    <property type="match status" value="1"/>
</dbReference>